<keyword evidence="6 11" id="KW-1133">Transmembrane helix</keyword>
<evidence type="ECO:0000256" key="1">
    <source>
        <dbReference type="ARBA" id="ARBA00004167"/>
    </source>
</evidence>
<keyword evidence="10 11" id="KW-0472">Membrane</keyword>
<dbReference type="GO" id="GO:0005506">
    <property type="term" value="F:iron ion binding"/>
    <property type="evidence" value="ECO:0007669"/>
    <property type="project" value="InterPro"/>
</dbReference>
<evidence type="ECO:0000313" key="13">
    <source>
        <dbReference type="Proteomes" id="UP001457282"/>
    </source>
</evidence>
<reference evidence="12 13" key="1">
    <citation type="journal article" date="2023" name="G3 (Bethesda)">
        <title>A chromosome-length genome assembly and annotation of blackberry (Rubus argutus, cv. 'Hillquist').</title>
        <authorList>
            <person name="Bruna T."/>
            <person name="Aryal R."/>
            <person name="Dudchenko O."/>
            <person name="Sargent D.J."/>
            <person name="Mead D."/>
            <person name="Buti M."/>
            <person name="Cavallini A."/>
            <person name="Hytonen T."/>
            <person name="Andres J."/>
            <person name="Pham M."/>
            <person name="Weisz D."/>
            <person name="Mascagni F."/>
            <person name="Usai G."/>
            <person name="Natali L."/>
            <person name="Bassil N."/>
            <person name="Fernandez G.E."/>
            <person name="Lomsadze A."/>
            <person name="Armour M."/>
            <person name="Olukolu B."/>
            <person name="Poorten T."/>
            <person name="Britton C."/>
            <person name="Davik J."/>
            <person name="Ashrafi H."/>
            <person name="Aiden E.L."/>
            <person name="Borodovsky M."/>
            <person name="Worthington M."/>
        </authorList>
    </citation>
    <scope>NUCLEOTIDE SEQUENCE [LARGE SCALE GENOMIC DNA]</scope>
    <source>
        <strain evidence="12">PI 553951</strain>
    </source>
</reference>
<dbReference type="GO" id="GO:0020037">
    <property type="term" value="F:heme binding"/>
    <property type="evidence" value="ECO:0007669"/>
    <property type="project" value="InterPro"/>
</dbReference>
<evidence type="ECO:0000256" key="4">
    <source>
        <dbReference type="ARBA" id="ARBA00022692"/>
    </source>
</evidence>
<feature type="transmembrane region" description="Helical" evidence="11">
    <location>
        <begin position="6"/>
        <end position="32"/>
    </location>
</feature>
<evidence type="ECO:0000256" key="7">
    <source>
        <dbReference type="ARBA" id="ARBA00023002"/>
    </source>
</evidence>
<evidence type="ECO:0000256" key="11">
    <source>
        <dbReference type="SAM" id="Phobius"/>
    </source>
</evidence>
<keyword evidence="7" id="KW-0560">Oxidoreductase</keyword>
<comment type="similarity">
    <text evidence="2">Belongs to the cytochrome P450 family.</text>
</comment>
<sequence>MEVTVASSVALSLVFISIVVRWACSIMDWVWFKPKKLETCLREQGFKGNSYKVFVRRHEGELYPDTNKQNPKPMNLSTSHDIAPRVTPLLDKIVKTYGKNSFVWIGPIPRVNIVESRRFERCLASYEGEKWAKHRRIINPTFHLEKLKCMLPAFYESCNEMIKDWESLVSKESLSSSNMCNESDSKCLHSRMEVSTTKMNKRMKEIDKE</sequence>
<accession>A0AAW1XLF7</accession>
<keyword evidence="9" id="KW-0503">Monooxygenase</keyword>
<evidence type="ECO:0000313" key="12">
    <source>
        <dbReference type="EMBL" id="KAK9937711.1"/>
    </source>
</evidence>
<protein>
    <submittedName>
        <fullName evidence="12">Uncharacterized protein</fullName>
    </submittedName>
</protein>
<evidence type="ECO:0000256" key="5">
    <source>
        <dbReference type="ARBA" id="ARBA00022723"/>
    </source>
</evidence>
<evidence type="ECO:0000256" key="8">
    <source>
        <dbReference type="ARBA" id="ARBA00023004"/>
    </source>
</evidence>
<dbReference type="InterPro" id="IPR036396">
    <property type="entry name" value="Cyt_P450_sf"/>
</dbReference>
<dbReference type="AlphaFoldDB" id="A0AAW1XLF7"/>
<evidence type="ECO:0000256" key="3">
    <source>
        <dbReference type="ARBA" id="ARBA00022617"/>
    </source>
</evidence>
<keyword evidence="3" id="KW-0349">Heme</keyword>
<dbReference type="Proteomes" id="UP001457282">
    <property type="component" value="Unassembled WGS sequence"/>
</dbReference>
<name>A0AAW1XLF7_RUBAR</name>
<keyword evidence="8" id="KW-0408">Iron</keyword>
<dbReference type="PANTHER" id="PTHR24282:SF255">
    <property type="entry name" value="CYTOCHROME P450 72A11-RELATED"/>
    <property type="match status" value="1"/>
</dbReference>
<keyword evidence="4 11" id="KW-0812">Transmembrane</keyword>
<proteinExistence type="inferred from homology"/>
<organism evidence="12 13">
    <name type="scientific">Rubus argutus</name>
    <name type="common">Southern blackberry</name>
    <dbReference type="NCBI Taxonomy" id="59490"/>
    <lineage>
        <taxon>Eukaryota</taxon>
        <taxon>Viridiplantae</taxon>
        <taxon>Streptophyta</taxon>
        <taxon>Embryophyta</taxon>
        <taxon>Tracheophyta</taxon>
        <taxon>Spermatophyta</taxon>
        <taxon>Magnoliopsida</taxon>
        <taxon>eudicotyledons</taxon>
        <taxon>Gunneridae</taxon>
        <taxon>Pentapetalae</taxon>
        <taxon>rosids</taxon>
        <taxon>fabids</taxon>
        <taxon>Rosales</taxon>
        <taxon>Rosaceae</taxon>
        <taxon>Rosoideae</taxon>
        <taxon>Rosoideae incertae sedis</taxon>
        <taxon>Rubus</taxon>
    </lineage>
</organism>
<evidence type="ECO:0000256" key="9">
    <source>
        <dbReference type="ARBA" id="ARBA00023033"/>
    </source>
</evidence>
<dbReference type="Gene3D" id="1.10.630.10">
    <property type="entry name" value="Cytochrome P450"/>
    <property type="match status" value="1"/>
</dbReference>
<dbReference type="GO" id="GO:0004497">
    <property type="term" value="F:monooxygenase activity"/>
    <property type="evidence" value="ECO:0007669"/>
    <property type="project" value="UniProtKB-KW"/>
</dbReference>
<evidence type="ECO:0000256" key="10">
    <source>
        <dbReference type="ARBA" id="ARBA00023136"/>
    </source>
</evidence>
<evidence type="ECO:0000256" key="2">
    <source>
        <dbReference type="ARBA" id="ARBA00010617"/>
    </source>
</evidence>
<keyword evidence="13" id="KW-1185">Reference proteome</keyword>
<dbReference type="Pfam" id="PF00067">
    <property type="entry name" value="p450"/>
    <property type="match status" value="1"/>
</dbReference>
<dbReference type="EMBL" id="JBEDUW010000003">
    <property type="protein sequence ID" value="KAK9937711.1"/>
    <property type="molecule type" value="Genomic_DNA"/>
</dbReference>
<dbReference type="GO" id="GO:0016705">
    <property type="term" value="F:oxidoreductase activity, acting on paired donors, with incorporation or reduction of molecular oxygen"/>
    <property type="evidence" value="ECO:0007669"/>
    <property type="project" value="InterPro"/>
</dbReference>
<keyword evidence="5" id="KW-0479">Metal-binding</keyword>
<dbReference type="GO" id="GO:0016020">
    <property type="term" value="C:membrane"/>
    <property type="evidence" value="ECO:0007669"/>
    <property type="project" value="UniProtKB-SubCell"/>
</dbReference>
<comment type="subcellular location">
    <subcellularLocation>
        <location evidence="1">Membrane</location>
        <topology evidence="1">Single-pass membrane protein</topology>
    </subcellularLocation>
</comment>
<dbReference type="InterPro" id="IPR001128">
    <property type="entry name" value="Cyt_P450"/>
</dbReference>
<gene>
    <name evidence="12" type="ORF">M0R45_014483</name>
</gene>
<dbReference type="SUPFAM" id="SSF48264">
    <property type="entry name" value="Cytochrome P450"/>
    <property type="match status" value="1"/>
</dbReference>
<dbReference type="PANTHER" id="PTHR24282">
    <property type="entry name" value="CYTOCHROME P450 FAMILY MEMBER"/>
    <property type="match status" value="1"/>
</dbReference>
<evidence type="ECO:0000256" key="6">
    <source>
        <dbReference type="ARBA" id="ARBA00022989"/>
    </source>
</evidence>
<dbReference type="InterPro" id="IPR050665">
    <property type="entry name" value="Cytochrome_P450_Monooxygen"/>
</dbReference>
<comment type="caution">
    <text evidence="12">The sequence shown here is derived from an EMBL/GenBank/DDBJ whole genome shotgun (WGS) entry which is preliminary data.</text>
</comment>